<dbReference type="Proteomes" id="UP000216605">
    <property type="component" value="Unassembled WGS sequence"/>
</dbReference>
<gene>
    <name evidence="1" type="ORF">CHU92_10570</name>
</gene>
<dbReference type="EMBL" id="NOXV01000280">
    <property type="protein sequence ID" value="OYQ35709.1"/>
    <property type="molecule type" value="Genomic_DNA"/>
</dbReference>
<evidence type="ECO:0000313" key="1">
    <source>
        <dbReference type="EMBL" id="OYQ35709.1"/>
    </source>
</evidence>
<keyword evidence="2" id="KW-1185">Reference proteome</keyword>
<dbReference type="RefSeq" id="WP_094415365.1">
    <property type="nucleotide sequence ID" value="NZ_NOXV01000280.1"/>
</dbReference>
<name>A0A255Z2P4_9FLAO</name>
<comment type="caution">
    <text evidence="1">The sequence shown here is derived from an EMBL/GenBank/DDBJ whole genome shotgun (WGS) entry which is preliminary data.</text>
</comment>
<sequence length="65" mass="7247">MKAAIVTLFAILSAIACKSKSPQQEYSFDNVQSISLDAHYAPNTMIMHDTVIITDYKILNDTINQ</sequence>
<dbReference type="PROSITE" id="PS51257">
    <property type="entry name" value="PROKAR_LIPOPROTEIN"/>
    <property type="match status" value="1"/>
</dbReference>
<dbReference type="AlphaFoldDB" id="A0A255Z2P4"/>
<proteinExistence type="predicted"/>
<organism evidence="1 2">
    <name type="scientific">Flavobacterium cyanobacteriorum</name>
    <dbReference type="NCBI Taxonomy" id="2022802"/>
    <lineage>
        <taxon>Bacteria</taxon>
        <taxon>Pseudomonadati</taxon>
        <taxon>Bacteroidota</taxon>
        <taxon>Flavobacteriia</taxon>
        <taxon>Flavobacteriales</taxon>
        <taxon>Flavobacteriaceae</taxon>
        <taxon>Flavobacterium</taxon>
    </lineage>
</organism>
<reference evidence="1 2" key="1">
    <citation type="submission" date="2017-07" db="EMBL/GenBank/DDBJ databases">
        <title>Flavobacterium cyanobacteriorum sp. nov., isolated from cyanobacterial aggregates in a eutrophic lake.</title>
        <authorList>
            <person name="Cai H."/>
        </authorList>
    </citation>
    <scope>NUCLEOTIDE SEQUENCE [LARGE SCALE GENOMIC DNA]</scope>
    <source>
        <strain evidence="1 2">TH021</strain>
    </source>
</reference>
<protein>
    <submittedName>
        <fullName evidence="1">Uncharacterized protein</fullName>
    </submittedName>
</protein>
<evidence type="ECO:0000313" key="2">
    <source>
        <dbReference type="Proteomes" id="UP000216605"/>
    </source>
</evidence>
<accession>A0A255Z2P4</accession>